<comment type="caution">
    <text evidence="1">The sequence shown here is derived from an EMBL/GenBank/DDBJ whole genome shotgun (WGS) entry which is preliminary data.</text>
</comment>
<evidence type="ECO:0000313" key="1">
    <source>
        <dbReference type="EMBL" id="RVX21949.1"/>
    </source>
</evidence>
<protein>
    <submittedName>
        <fullName evidence="1">Uncharacterized protein</fullName>
    </submittedName>
</protein>
<reference evidence="1 2" key="1">
    <citation type="journal article" date="2018" name="PLoS Genet.">
        <title>Population sequencing reveals clonal diversity and ancestral inbreeding in the grapevine cultivar Chardonnay.</title>
        <authorList>
            <person name="Roach M.J."/>
            <person name="Johnson D.L."/>
            <person name="Bohlmann J."/>
            <person name="van Vuuren H.J."/>
            <person name="Jones S.J."/>
            <person name="Pretorius I.S."/>
            <person name="Schmidt S.A."/>
            <person name="Borneman A.R."/>
        </authorList>
    </citation>
    <scope>NUCLEOTIDE SEQUENCE [LARGE SCALE GENOMIC DNA]</scope>
    <source>
        <strain evidence="2">cv. Chardonnay</strain>
        <tissue evidence="1">Leaf</tissue>
    </source>
</reference>
<proteinExistence type="predicted"/>
<name>A0A438KL65_VITVI</name>
<evidence type="ECO:0000313" key="2">
    <source>
        <dbReference type="Proteomes" id="UP000288805"/>
    </source>
</evidence>
<dbReference type="EMBL" id="QGNW01000004">
    <property type="protein sequence ID" value="RVX21949.1"/>
    <property type="molecule type" value="Genomic_DNA"/>
</dbReference>
<gene>
    <name evidence="1" type="ORF">CK203_001538</name>
</gene>
<dbReference type="AlphaFoldDB" id="A0A438KL65"/>
<accession>A0A438KL65</accession>
<organism evidence="1 2">
    <name type="scientific">Vitis vinifera</name>
    <name type="common">Grape</name>
    <dbReference type="NCBI Taxonomy" id="29760"/>
    <lineage>
        <taxon>Eukaryota</taxon>
        <taxon>Viridiplantae</taxon>
        <taxon>Streptophyta</taxon>
        <taxon>Embryophyta</taxon>
        <taxon>Tracheophyta</taxon>
        <taxon>Spermatophyta</taxon>
        <taxon>Magnoliopsida</taxon>
        <taxon>eudicotyledons</taxon>
        <taxon>Gunneridae</taxon>
        <taxon>Pentapetalae</taxon>
        <taxon>rosids</taxon>
        <taxon>Vitales</taxon>
        <taxon>Vitaceae</taxon>
        <taxon>Viteae</taxon>
        <taxon>Vitis</taxon>
    </lineage>
</organism>
<dbReference type="Proteomes" id="UP000288805">
    <property type="component" value="Unassembled WGS sequence"/>
</dbReference>
<sequence>MHATTGSQLCHHMCVPGPQAPKGGEGYRVCALRLQGLCKWRLMGISPSYHEIDAWTAIVVFKLSYQHGLPGNLCRRWTMPNILCCSYHSDGWAAMEGGLGLLALWHICR</sequence>